<dbReference type="AlphaFoldDB" id="A0A3P3Z6Q9"/>
<dbReference type="Proteomes" id="UP000319462">
    <property type="component" value="Chromosome 22"/>
</dbReference>
<sequence>MKMRAVSLLAVLVACVLALLALSACAEPRAHAVGVDLLSVPPPPHSAQLLATKSITFLDAAGSSSEASWPSDSSEASWPSDSSEASWPSDSSEASWPSDSSEITSSDAAGSSSEASWHSNSSEASWPSDSSEITSSDAA</sequence>
<dbReference type="EMBL" id="LS997621">
    <property type="protein sequence ID" value="SYZ65897.1"/>
    <property type="molecule type" value="Genomic_DNA"/>
</dbReference>
<dbReference type="PROSITE" id="PS51257">
    <property type="entry name" value="PROKAR_LIPOPROTEIN"/>
    <property type="match status" value="1"/>
</dbReference>
<gene>
    <name evidence="3" type="ORF">LBRM2904_22.0710</name>
</gene>
<evidence type="ECO:0000313" key="3">
    <source>
        <dbReference type="EMBL" id="SYZ65897.1"/>
    </source>
</evidence>
<evidence type="ECO:0000313" key="4">
    <source>
        <dbReference type="Proteomes" id="UP000319462"/>
    </source>
</evidence>
<feature type="chain" id="PRO_5018288600" evidence="2">
    <location>
        <begin position="27"/>
        <end position="139"/>
    </location>
</feature>
<reference evidence="3 4" key="1">
    <citation type="submission" date="2018-09" db="EMBL/GenBank/DDBJ databases">
        <authorList>
            <person name="Peiro R."/>
            <person name="Begona"/>
            <person name="Cbmso G."/>
            <person name="Lopez M."/>
            <person name="Gonzalez S."/>
        </authorList>
    </citation>
    <scope>NUCLEOTIDE SEQUENCE [LARGE SCALE GENOMIC DNA]</scope>
</reference>
<feature type="compositionally biased region" description="Low complexity" evidence="1">
    <location>
        <begin position="63"/>
        <end position="131"/>
    </location>
</feature>
<feature type="signal peptide" evidence="2">
    <location>
        <begin position="1"/>
        <end position="26"/>
    </location>
</feature>
<keyword evidence="2" id="KW-0732">Signal</keyword>
<protein>
    <submittedName>
        <fullName evidence="3">Hypothetical_protein</fullName>
    </submittedName>
</protein>
<evidence type="ECO:0000256" key="2">
    <source>
        <dbReference type="SAM" id="SignalP"/>
    </source>
</evidence>
<proteinExistence type="predicted"/>
<name>A0A3P3Z6Q9_LEIBR</name>
<feature type="region of interest" description="Disordered" evidence="1">
    <location>
        <begin position="63"/>
        <end position="139"/>
    </location>
</feature>
<evidence type="ECO:0000256" key="1">
    <source>
        <dbReference type="SAM" id="MobiDB-lite"/>
    </source>
</evidence>
<accession>A0A3P3Z6Q9</accession>
<organism evidence="3 4">
    <name type="scientific">Leishmania braziliensis MHOM/BR/75/M2904</name>
    <dbReference type="NCBI Taxonomy" id="420245"/>
    <lineage>
        <taxon>Eukaryota</taxon>
        <taxon>Discoba</taxon>
        <taxon>Euglenozoa</taxon>
        <taxon>Kinetoplastea</taxon>
        <taxon>Metakinetoplastina</taxon>
        <taxon>Trypanosomatida</taxon>
        <taxon>Trypanosomatidae</taxon>
        <taxon>Leishmaniinae</taxon>
        <taxon>Leishmania</taxon>
        <taxon>Leishmania braziliensis species complex</taxon>
    </lineage>
</organism>